<sequence length="379" mass="41335">MAAPSTSNSFLLAASVLNGASMVKMTSAALDLAGRIDSTSPPDVAWSAFDETLQQWLQYADAVAGVEAVPEGRRRIGLRVPAMSPAILYTAWHNHPALRGPMTAWLHDLAGDPEPEVQISLAQAIGKLATYDFAEIDAEFIRKWATSRRVTWHRMAAWALEAAAQDPRFTESIRRRLVAWSESTLSRRSVAVHAYGTSLGRVFLHDGLAGLRRIAADPRPGLRDHVARSTVEHFLGGRRTEIVTELGLWARSGVTALHDVAARCLVRLAPIPAAGPDAPRPALLTMCADHEADIAGLWRAALLDDRTSGMALEILLGWVRHAEDAPGTADVLSRLVARLGAEEPPHHTLRFHLTLWRHRGEISGRLCTTLLAHLARKGL</sequence>
<dbReference type="Proteomes" id="UP000578449">
    <property type="component" value="Unassembled WGS sequence"/>
</dbReference>
<accession>A0A840PB67</accession>
<protein>
    <submittedName>
        <fullName evidence="1">Uncharacterized protein</fullName>
    </submittedName>
</protein>
<evidence type="ECO:0000313" key="1">
    <source>
        <dbReference type="EMBL" id="MBB5138644.1"/>
    </source>
</evidence>
<evidence type="ECO:0000313" key="2">
    <source>
        <dbReference type="Proteomes" id="UP000578449"/>
    </source>
</evidence>
<dbReference type="RefSeq" id="WP_185055502.1">
    <property type="nucleotide sequence ID" value="NZ_BAABIX010000025.1"/>
</dbReference>
<dbReference type="AlphaFoldDB" id="A0A840PB67"/>
<dbReference type="EMBL" id="JACHGN010000024">
    <property type="protein sequence ID" value="MBB5138644.1"/>
    <property type="molecule type" value="Genomic_DNA"/>
</dbReference>
<reference evidence="1 2" key="1">
    <citation type="submission" date="2020-08" db="EMBL/GenBank/DDBJ databases">
        <title>Genomic Encyclopedia of Type Strains, Phase IV (KMG-IV): sequencing the most valuable type-strain genomes for metagenomic binning, comparative biology and taxonomic classification.</title>
        <authorList>
            <person name="Goeker M."/>
        </authorList>
    </citation>
    <scope>NUCLEOTIDE SEQUENCE [LARGE SCALE GENOMIC DNA]</scope>
    <source>
        <strain evidence="1 2">DSM 45615</strain>
    </source>
</reference>
<name>A0A840PB67_9ACTN</name>
<organism evidence="1 2">
    <name type="scientific">Thermocatellispora tengchongensis</name>
    <dbReference type="NCBI Taxonomy" id="1073253"/>
    <lineage>
        <taxon>Bacteria</taxon>
        <taxon>Bacillati</taxon>
        <taxon>Actinomycetota</taxon>
        <taxon>Actinomycetes</taxon>
        <taxon>Streptosporangiales</taxon>
        <taxon>Streptosporangiaceae</taxon>
        <taxon>Thermocatellispora</taxon>
    </lineage>
</organism>
<proteinExistence type="predicted"/>
<gene>
    <name evidence="1" type="ORF">HNP84_008398</name>
</gene>
<comment type="caution">
    <text evidence="1">The sequence shown here is derived from an EMBL/GenBank/DDBJ whole genome shotgun (WGS) entry which is preliminary data.</text>
</comment>
<keyword evidence="2" id="KW-1185">Reference proteome</keyword>